<proteinExistence type="evidence at transcript level"/>
<feature type="domain" description="TOG" evidence="2">
    <location>
        <begin position="1"/>
        <end position="227"/>
    </location>
</feature>
<feature type="compositionally biased region" description="Polar residues" evidence="1">
    <location>
        <begin position="1121"/>
        <end position="1133"/>
    </location>
</feature>
<feature type="compositionally biased region" description="Basic and acidic residues" evidence="1">
    <location>
        <begin position="517"/>
        <end position="526"/>
    </location>
</feature>
<dbReference type="GO" id="GO:0000776">
    <property type="term" value="C:kinetochore"/>
    <property type="evidence" value="ECO:0007669"/>
    <property type="project" value="TreeGrafter"/>
</dbReference>
<dbReference type="GO" id="GO:0005815">
    <property type="term" value="C:microtubule organizing center"/>
    <property type="evidence" value="ECO:0007669"/>
    <property type="project" value="TreeGrafter"/>
</dbReference>
<dbReference type="Pfam" id="PF12348">
    <property type="entry name" value="CLASP_N"/>
    <property type="match status" value="2"/>
</dbReference>
<dbReference type="GO" id="GO:0005881">
    <property type="term" value="C:cytoplasmic microtubule"/>
    <property type="evidence" value="ECO:0007669"/>
    <property type="project" value="TreeGrafter"/>
</dbReference>
<protein>
    <submittedName>
        <fullName evidence="3">CLASP 1/2</fullName>
    </submittedName>
</protein>
<accession>A0A9F1UC68</accession>
<dbReference type="SMART" id="SM01349">
    <property type="entry name" value="TOG"/>
    <property type="match status" value="4"/>
</dbReference>
<dbReference type="Gene3D" id="1.25.10.10">
    <property type="entry name" value="Leucine-rich Repeat Variant"/>
    <property type="match status" value="4"/>
</dbReference>
<feature type="compositionally biased region" description="Polar residues" evidence="1">
    <location>
        <begin position="230"/>
        <end position="242"/>
    </location>
</feature>
<dbReference type="InterPro" id="IPR016024">
    <property type="entry name" value="ARM-type_fold"/>
</dbReference>
<dbReference type="GO" id="GO:0005876">
    <property type="term" value="C:spindle microtubule"/>
    <property type="evidence" value="ECO:0007669"/>
    <property type="project" value="TreeGrafter"/>
</dbReference>
<dbReference type="GO" id="GO:0072686">
    <property type="term" value="C:mitotic spindle"/>
    <property type="evidence" value="ECO:0007669"/>
    <property type="project" value="TreeGrafter"/>
</dbReference>
<feature type="region of interest" description="Disordered" evidence="1">
    <location>
        <begin position="517"/>
        <end position="550"/>
    </location>
</feature>
<dbReference type="GO" id="GO:0045180">
    <property type="term" value="C:basal cortex"/>
    <property type="evidence" value="ECO:0007669"/>
    <property type="project" value="TreeGrafter"/>
</dbReference>
<evidence type="ECO:0000256" key="1">
    <source>
        <dbReference type="SAM" id="MobiDB-lite"/>
    </source>
</evidence>
<dbReference type="PANTHER" id="PTHR21567">
    <property type="entry name" value="CLASP"/>
    <property type="match status" value="1"/>
</dbReference>
<feature type="domain" description="TOG" evidence="2">
    <location>
        <begin position="759"/>
        <end position="995"/>
    </location>
</feature>
<feature type="region of interest" description="Disordered" evidence="1">
    <location>
        <begin position="993"/>
        <end position="1169"/>
    </location>
</feature>
<feature type="region of interest" description="Disordered" evidence="1">
    <location>
        <begin position="223"/>
        <end position="275"/>
    </location>
</feature>
<dbReference type="InterPro" id="IPR024395">
    <property type="entry name" value="CLASP_N_dom"/>
</dbReference>
<dbReference type="SUPFAM" id="SSF48371">
    <property type="entry name" value="ARM repeat"/>
    <property type="match status" value="1"/>
</dbReference>
<feature type="domain" description="TOG" evidence="2">
    <location>
        <begin position="298"/>
        <end position="531"/>
    </location>
</feature>
<dbReference type="InterPro" id="IPR034085">
    <property type="entry name" value="TOG"/>
</dbReference>
<dbReference type="PANTHER" id="PTHR21567:SF9">
    <property type="entry name" value="CLIP-ASSOCIATING PROTEIN"/>
    <property type="match status" value="1"/>
</dbReference>
<feature type="compositionally biased region" description="Low complexity" evidence="1">
    <location>
        <begin position="260"/>
        <end position="275"/>
    </location>
</feature>
<evidence type="ECO:0000259" key="2">
    <source>
        <dbReference type="SMART" id="SM01349"/>
    </source>
</evidence>
<sequence length="1432" mass="157096">METQLTKGVLQTNTTARLQIADRLHEFLSKDDASLDSFDDPGELVEGLVAWLGSSHFKVSINAMDLIGLLCGKSKIVVKHRLSSILPALRERLGDLKDQVRVKATQLFITVMDAELQQPNMLLEEFLMPALVHKNWRVREESMECLIQAVVRYGTQGMGLNKFVGGLCRLLEDPNPQVRTKSVDALVSMYKAVGEKVRQDIVKKGIPQAKLTSLMAKFDEMQANGEGPEQTDSISPAPQSDSGYGPPVPRKKPSTSASKVPAPAAGVPRAAPSGAVGEDTFQKAFQDTPTVPVRSCRDLQSDMSQIQNVLEDDHKGWELRMQSLKRLRGVVKGGALEYEEFHQMVRNLEKAFMTSVKDLRSQICREACISVSFMAVYLKSSFEHIAERLLTPLIILLPNAAKVMAASADVCIYFLIKNIHGPHLLAPILQTVRESKSGVSRNHCCQYLDVITHTWDGHILERHQAALESTIVKGLTDADGQARLFIRRAFWGYHSKFPARADIMFDAFDAIRQRQLHDEQDTHDHPVSSSKRSIATAKPGKRRSASSVASEPDLIRALVQEGALSKASLSRLDLPATSSAVSIDGTGGRGGSATQMAQKVRRSKTPTSFVDRRAMGGSQENLLDGVGSRFAGRGGDTMTPGFKRPSSSMAMHSTRKPAGSRLKPPAGSQHKSRSVNPSPSVSRDSSPGRYSVSGTSSYSRPSSRSRGMELTTEALLSITSQYGSLTRNRDDEDETGSVVSVGSSFSVSSEMSTFSPHSKFANPVENVSELLSLSCSPQWGERRDAIAQLQLLLEAERELSIPDRNIAKEIFKRMLVESHTKVFTVFLDVLCLFISQYHEDLEDWLFKILLRLLHKKGSDMLSSVMNRLTHVFEVIRSTYSASSQLHVLCQIVADKAQPMNHKSKLAWLEYYLALVDKLEPGDFTNTPNTRQALTKIITMATEPKSADIRKLARRTLVNLYKYNTSVLTKMIQAFPQQLQDTAEGILKSYTQTLASSDDSDDTESPVSSPIRKTAPLLAERATPSARYKNSSVSPLIQRKASVEPTTPSSAHSRRIGSGTPGSAMGGSASRLKRSQQTMGSTPDIRAKTPSSSSSAAGRTPRTGIPTPSSSRIPHAGGTPRSRPTTPSGNSSHHYTARPKSTDPRRALLSRPTSAKSDYSPGRGHNGQDSLMSQYALGRLSQLSYGDDSTEFDVDHVGRAIKQLAAAENNVELRVKALQTLLGLARNPAHCNWDEHSSRVLHKLMELMQADQSGEVKVLALRVLREVVKISPDLLKNITELVITKVLKACQDKEANKTGVEDVLPILSERVDPMRALPQLIQLVSTEDFPEVLSAMKMLSAVIPRCSKDLISEHIKDLMESLLKLFGHPESTVRKSSVFCLVAVHQVAPEDMEAHLTTLTTSQRKLLNIYIKKAQNSSSSSSSSSAFSSLTAS</sequence>
<dbReference type="InterPro" id="IPR011989">
    <property type="entry name" value="ARM-like"/>
</dbReference>
<evidence type="ECO:0000313" key="3">
    <source>
        <dbReference type="EMBL" id="WAW84823.1"/>
    </source>
</evidence>
<feature type="region of interest" description="Disordered" evidence="1">
    <location>
        <begin position="579"/>
        <end position="708"/>
    </location>
</feature>
<dbReference type="EMBL" id="OM982414">
    <property type="protein sequence ID" value="WAW84823.1"/>
    <property type="molecule type" value="mRNA"/>
</dbReference>
<name>A0A9F1UC68_HALDU</name>
<reference evidence="3" key="1">
    <citation type="submission" date="2022-03" db="EMBL/GenBank/DDBJ databases">
        <authorList>
            <person name="Mikhailov K."/>
            <person name="Kravchuk O."/>
            <person name="Lyupina Y."/>
            <person name="Adameyko K."/>
        </authorList>
    </citation>
    <scope>NUCLEOTIDE SEQUENCE</scope>
</reference>
<dbReference type="GO" id="GO:0090307">
    <property type="term" value="P:mitotic spindle assembly"/>
    <property type="evidence" value="ECO:0007669"/>
    <property type="project" value="TreeGrafter"/>
</dbReference>
<organism evidence="3">
    <name type="scientific">Halisarca dujardinii</name>
    <name type="common">Dujardin's slime sponge</name>
    <dbReference type="NCBI Taxonomy" id="2583056"/>
    <lineage>
        <taxon>Eukaryota</taxon>
        <taxon>Metazoa</taxon>
        <taxon>Porifera</taxon>
        <taxon>Demospongiae</taxon>
        <taxon>Verongimorpha</taxon>
        <taxon>Chondrillida</taxon>
        <taxon>Halisarcidae</taxon>
        <taxon>Halisarca</taxon>
    </lineage>
</organism>
<dbReference type="GO" id="GO:0040001">
    <property type="term" value="P:establishment of mitotic spindle localization"/>
    <property type="evidence" value="ECO:0007669"/>
    <property type="project" value="TreeGrafter"/>
</dbReference>
<dbReference type="GO" id="GO:0008017">
    <property type="term" value="F:microtubule binding"/>
    <property type="evidence" value="ECO:0007669"/>
    <property type="project" value="TreeGrafter"/>
</dbReference>
<feature type="domain" description="TOG" evidence="2">
    <location>
        <begin position="1186"/>
        <end position="1419"/>
    </location>
</feature>
<feature type="compositionally biased region" description="Low complexity" evidence="1">
    <location>
        <begin position="674"/>
        <end position="705"/>
    </location>
</feature>